<dbReference type="Proteomes" id="UP000192707">
    <property type="component" value="Unassembled WGS sequence"/>
</dbReference>
<dbReference type="PANTHER" id="PTHR46313">
    <property type="match status" value="1"/>
</dbReference>
<dbReference type="InterPro" id="IPR045892">
    <property type="entry name" value="CrtISO-like"/>
</dbReference>
<dbReference type="Pfam" id="PF13450">
    <property type="entry name" value="NAD_binding_8"/>
    <property type="match status" value="1"/>
</dbReference>
<evidence type="ECO:0000313" key="2">
    <source>
        <dbReference type="Proteomes" id="UP000192707"/>
    </source>
</evidence>
<dbReference type="AlphaFoldDB" id="A0A1W9ZBI2"/>
<dbReference type="Gene3D" id="3.50.50.60">
    <property type="entry name" value="FAD/NAD(P)-binding domain"/>
    <property type="match status" value="1"/>
</dbReference>
<dbReference type="RefSeq" id="WP_083065904.1">
    <property type="nucleotide sequence ID" value="NZ_MVHG01000055.1"/>
</dbReference>
<proteinExistence type="predicted"/>
<dbReference type="InterPro" id="IPR036188">
    <property type="entry name" value="FAD/NAD-bd_sf"/>
</dbReference>
<dbReference type="Gene3D" id="3.90.660.50">
    <property type="match status" value="1"/>
</dbReference>
<evidence type="ECO:0008006" key="3">
    <source>
        <dbReference type="Google" id="ProtNLM"/>
    </source>
</evidence>
<dbReference type="PANTHER" id="PTHR46313:SF3">
    <property type="entry name" value="PROLYCOPENE ISOMERASE, CHLOROPLASTIC"/>
    <property type="match status" value="1"/>
</dbReference>
<gene>
    <name evidence="1" type="ORF">BST14_18930</name>
</gene>
<organism evidence="1 2">
    <name type="scientific">Mycobacterium arosiense ATCC BAA-1401 = DSM 45069</name>
    <dbReference type="NCBI Taxonomy" id="1265311"/>
    <lineage>
        <taxon>Bacteria</taxon>
        <taxon>Bacillati</taxon>
        <taxon>Actinomycetota</taxon>
        <taxon>Actinomycetes</taxon>
        <taxon>Mycobacteriales</taxon>
        <taxon>Mycobacteriaceae</taxon>
        <taxon>Mycobacterium</taxon>
        <taxon>Mycobacterium avium complex (MAC)</taxon>
    </lineage>
</organism>
<dbReference type="GO" id="GO:0016116">
    <property type="term" value="P:carotenoid metabolic process"/>
    <property type="evidence" value="ECO:0007669"/>
    <property type="project" value="InterPro"/>
</dbReference>
<dbReference type="SUPFAM" id="SSF51905">
    <property type="entry name" value="FAD/NAD(P)-binding domain"/>
    <property type="match status" value="1"/>
</dbReference>
<reference evidence="1 2" key="1">
    <citation type="submission" date="2016-12" db="EMBL/GenBank/DDBJ databases">
        <title>The new phylogeny of genus Mycobacterium.</title>
        <authorList>
            <person name="Tortoli E."/>
            <person name="Trovato A."/>
            <person name="Cirillo D.M."/>
        </authorList>
    </citation>
    <scope>NUCLEOTIDE SEQUENCE [LARGE SCALE GENOMIC DNA]</scope>
    <source>
        <strain evidence="1 2">DSM 45069</strain>
    </source>
</reference>
<name>A0A1W9ZBI2_MYCAI</name>
<dbReference type="EMBL" id="MVHG01000055">
    <property type="protein sequence ID" value="ORA11279.1"/>
    <property type="molecule type" value="Genomic_DNA"/>
</dbReference>
<dbReference type="OrthoDB" id="4716510at2"/>
<comment type="caution">
    <text evidence="1">The sequence shown here is derived from an EMBL/GenBank/DDBJ whole genome shotgun (WGS) entry which is preliminary data.</text>
</comment>
<keyword evidence="2" id="KW-1185">Reference proteome</keyword>
<evidence type="ECO:0000313" key="1">
    <source>
        <dbReference type="EMBL" id="ORA11279.1"/>
    </source>
</evidence>
<accession>A0A1W9ZBI2</accession>
<sequence>MDHHDSEHEDYDVIVVGAGTSGAVCAGTLASRGARVLLISETATPGYNVRCVPLDGHLAYIQQPPWHMSWGGGHWARVARELNLPVRAHAAPPISVMVRGSRRSTRMPLIASTTELCELLFHLTEMPREILDRGDTERVLRAGLAIPPGQLCKMHDVGLEQWFDRQQADQPTRLVIELLAAVVAGVSSERIGKTFSVFGAFALIRTCFAGEGIISVIEPDIQRGLIQPLTNYVQEHGGVVWRGTKVQRVLVEREAVRGVQMTDGRTATASHVALAVGNQRIPAFFTELPAELCEPLRKEAAFEHDQVTIATLLTRPVVDVTDKLLIHDPATGANVWFVPLNVVAPWNSPDARQLCLQWWGGPARGHNAVVNYLDDVCEDAFPGWKAAVGQRAPAARRYHWLNSCYAGAKVPRRSPTIERLWYVGESTEPVAGIATEQAAFAGYHGALAIGAHPMPSRRRRLTGRDIP</sequence>
<protein>
    <recommendedName>
        <fullName evidence="3">Amine oxidase domain-containing protein</fullName>
    </recommendedName>
</protein>